<reference evidence="3" key="1">
    <citation type="submission" date="2011-05" db="EMBL/GenBank/DDBJ databases">
        <authorList>
            <person name="Richards S.R."/>
            <person name="Qu J."/>
            <person name="Jiang H."/>
            <person name="Jhangiani S.N."/>
            <person name="Agravi P."/>
            <person name="Goodspeed R."/>
            <person name="Gross S."/>
            <person name="Mandapat C."/>
            <person name="Jackson L."/>
            <person name="Mathew T."/>
            <person name="Pu L."/>
            <person name="Thornton R."/>
            <person name="Saada N."/>
            <person name="Wilczek-Boney K.B."/>
            <person name="Lee S."/>
            <person name="Kovar C."/>
            <person name="Wu Y."/>
            <person name="Scherer S.E."/>
            <person name="Worley K.C."/>
            <person name="Muzny D.M."/>
            <person name="Gibbs R."/>
        </authorList>
    </citation>
    <scope>NUCLEOTIDE SEQUENCE</scope>
    <source>
        <strain evidence="3">Brora</strain>
    </source>
</reference>
<reference evidence="2" key="2">
    <citation type="submission" date="2015-02" db="UniProtKB">
        <authorList>
            <consortium name="EnsemblMetazoa"/>
        </authorList>
    </citation>
    <scope>IDENTIFICATION</scope>
</reference>
<organism evidence="2 3">
    <name type="scientific">Strigamia maritima</name>
    <name type="common">European centipede</name>
    <name type="synonym">Geophilus maritimus</name>
    <dbReference type="NCBI Taxonomy" id="126957"/>
    <lineage>
        <taxon>Eukaryota</taxon>
        <taxon>Metazoa</taxon>
        <taxon>Ecdysozoa</taxon>
        <taxon>Arthropoda</taxon>
        <taxon>Myriapoda</taxon>
        <taxon>Chilopoda</taxon>
        <taxon>Pleurostigmophora</taxon>
        <taxon>Geophilomorpha</taxon>
        <taxon>Linotaeniidae</taxon>
        <taxon>Strigamia</taxon>
    </lineage>
</organism>
<dbReference type="Pfam" id="PF02759">
    <property type="entry name" value="RUN"/>
    <property type="match status" value="1"/>
</dbReference>
<dbReference type="HOGENOM" id="CLU_1103952_0_0_1"/>
<evidence type="ECO:0000313" key="3">
    <source>
        <dbReference type="Proteomes" id="UP000014500"/>
    </source>
</evidence>
<sequence>MQEKIKFKMKLLKDYKMILNVVLSLKTENWYEIFAYGSYGWLIKSRSGCYFLSSSRTAAMASCSGSPVVGGNVMRIVKQIMEEAVTRKFVHEESSSITSLCVIRELKIDPLSASVNWNGKLFSFYGRSYDSSPKITLLLCFEVNFMPGSLGFAVVETCLSHGLKRRTLGLFKTNSTTALLHKVAKNFEPAKLISQLVKQVESADPNKSGFVWASVQSRLHFLGRFRARTDNLMRHKSIDLSYILTWQSHFLD</sequence>
<dbReference type="Gene3D" id="1.20.58.900">
    <property type="match status" value="1"/>
</dbReference>
<dbReference type="eggNOG" id="KOG1648">
    <property type="taxonomic scope" value="Eukaryota"/>
</dbReference>
<dbReference type="InterPro" id="IPR004012">
    <property type="entry name" value="Run_dom"/>
</dbReference>
<accession>T1IJ55</accession>
<feature type="domain" description="RUN" evidence="1">
    <location>
        <begin position="152"/>
        <end position="214"/>
    </location>
</feature>
<proteinExistence type="predicted"/>
<dbReference type="EnsemblMetazoa" id="SMAR000912-RA">
    <property type="protein sequence ID" value="SMAR000912-PA"/>
    <property type="gene ID" value="SMAR000912"/>
</dbReference>
<dbReference type="InterPro" id="IPR037213">
    <property type="entry name" value="Run_dom_sf"/>
</dbReference>
<evidence type="ECO:0000259" key="1">
    <source>
        <dbReference type="Pfam" id="PF02759"/>
    </source>
</evidence>
<dbReference type="EMBL" id="JH430223">
    <property type="status" value="NOT_ANNOTATED_CDS"/>
    <property type="molecule type" value="Genomic_DNA"/>
</dbReference>
<dbReference type="AlphaFoldDB" id="T1IJ55"/>
<protein>
    <recommendedName>
        <fullName evidence="1">RUN domain-containing protein</fullName>
    </recommendedName>
</protein>
<evidence type="ECO:0000313" key="2">
    <source>
        <dbReference type="EnsemblMetazoa" id="SMAR000912-PA"/>
    </source>
</evidence>
<dbReference type="Proteomes" id="UP000014500">
    <property type="component" value="Unassembled WGS sequence"/>
</dbReference>
<dbReference type="STRING" id="126957.T1IJ55"/>
<keyword evidence="3" id="KW-1185">Reference proteome</keyword>
<name>T1IJ55_STRMM</name>